<dbReference type="Proteomes" id="UP001162483">
    <property type="component" value="Unassembled WGS sequence"/>
</dbReference>
<name>A0ABN9FR23_9NEOB</name>
<evidence type="ECO:0000313" key="2">
    <source>
        <dbReference type="Proteomes" id="UP001162483"/>
    </source>
</evidence>
<comment type="caution">
    <text evidence="1">The sequence shown here is derived from an EMBL/GenBank/DDBJ whole genome shotgun (WGS) entry which is preliminary data.</text>
</comment>
<organism evidence="1 2">
    <name type="scientific">Staurois parvus</name>
    <dbReference type="NCBI Taxonomy" id="386267"/>
    <lineage>
        <taxon>Eukaryota</taxon>
        <taxon>Metazoa</taxon>
        <taxon>Chordata</taxon>
        <taxon>Craniata</taxon>
        <taxon>Vertebrata</taxon>
        <taxon>Euteleostomi</taxon>
        <taxon>Amphibia</taxon>
        <taxon>Batrachia</taxon>
        <taxon>Anura</taxon>
        <taxon>Neobatrachia</taxon>
        <taxon>Ranoidea</taxon>
        <taxon>Ranidae</taxon>
        <taxon>Staurois</taxon>
    </lineage>
</organism>
<reference evidence="1" key="1">
    <citation type="submission" date="2023-05" db="EMBL/GenBank/DDBJ databases">
        <authorList>
            <person name="Stuckert A."/>
        </authorList>
    </citation>
    <scope>NUCLEOTIDE SEQUENCE</scope>
</reference>
<feature type="non-terminal residue" evidence="1">
    <location>
        <position position="1"/>
    </location>
</feature>
<gene>
    <name evidence="1" type="ORF">SPARVUS_LOCUS12304931</name>
</gene>
<protein>
    <submittedName>
        <fullName evidence="1">Uncharacterized protein</fullName>
    </submittedName>
</protein>
<sequence>FDPNFSDPPLLQCPLLPADKAYCVESLCSCSFWCALLQKSACDQHCPGRGQGSCNLLEQNENSSCKL</sequence>
<dbReference type="EMBL" id="CATNWA010017084">
    <property type="protein sequence ID" value="CAI9597828.1"/>
    <property type="molecule type" value="Genomic_DNA"/>
</dbReference>
<evidence type="ECO:0000313" key="1">
    <source>
        <dbReference type="EMBL" id="CAI9597828.1"/>
    </source>
</evidence>
<proteinExistence type="predicted"/>
<accession>A0ABN9FR23</accession>
<keyword evidence="2" id="KW-1185">Reference proteome</keyword>